<accession>A0ABN9WLQ0</accession>
<reference evidence="2" key="1">
    <citation type="submission" date="2023-10" db="EMBL/GenBank/DDBJ databases">
        <authorList>
            <person name="Chen Y."/>
            <person name="Shah S."/>
            <person name="Dougan E. K."/>
            <person name="Thang M."/>
            <person name="Chan C."/>
        </authorList>
    </citation>
    <scope>NUCLEOTIDE SEQUENCE [LARGE SCALE GENOMIC DNA]</scope>
</reference>
<gene>
    <name evidence="2" type="ORF">PCOR1329_LOCUS67434</name>
</gene>
<evidence type="ECO:0000256" key="1">
    <source>
        <dbReference type="SAM" id="MobiDB-lite"/>
    </source>
</evidence>
<comment type="caution">
    <text evidence="2">The sequence shown here is derived from an EMBL/GenBank/DDBJ whole genome shotgun (WGS) entry which is preliminary data.</text>
</comment>
<name>A0ABN9WLQ0_9DINO</name>
<dbReference type="Proteomes" id="UP001189429">
    <property type="component" value="Unassembled WGS sequence"/>
</dbReference>
<sequence length="104" mass="10856">MRRRPTESPSRVRDPPSKHEVSRGLLAVAVALAAAKAIEDELQTEVHGDREDDAGAGALPAGHREGDGSQAAEEACAFIAGPRLPRGVHGRAGLAADLPDHKPL</sequence>
<evidence type="ECO:0000313" key="3">
    <source>
        <dbReference type="Proteomes" id="UP001189429"/>
    </source>
</evidence>
<feature type="region of interest" description="Disordered" evidence="1">
    <location>
        <begin position="42"/>
        <end position="70"/>
    </location>
</feature>
<protein>
    <submittedName>
        <fullName evidence="2">Uncharacterized protein</fullName>
    </submittedName>
</protein>
<keyword evidence="3" id="KW-1185">Reference proteome</keyword>
<feature type="region of interest" description="Disordered" evidence="1">
    <location>
        <begin position="1"/>
        <end position="21"/>
    </location>
</feature>
<evidence type="ECO:0000313" key="2">
    <source>
        <dbReference type="EMBL" id="CAK0885965.1"/>
    </source>
</evidence>
<organism evidence="2 3">
    <name type="scientific">Prorocentrum cordatum</name>
    <dbReference type="NCBI Taxonomy" id="2364126"/>
    <lineage>
        <taxon>Eukaryota</taxon>
        <taxon>Sar</taxon>
        <taxon>Alveolata</taxon>
        <taxon>Dinophyceae</taxon>
        <taxon>Prorocentrales</taxon>
        <taxon>Prorocentraceae</taxon>
        <taxon>Prorocentrum</taxon>
    </lineage>
</organism>
<proteinExistence type="predicted"/>
<dbReference type="EMBL" id="CAUYUJ010018738">
    <property type="protein sequence ID" value="CAK0885965.1"/>
    <property type="molecule type" value="Genomic_DNA"/>
</dbReference>